<proteinExistence type="predicted"/>
<accession>A0ABP9FFI8</accession>
<protein>
    <submittedName>
        <fullName evidence="2">Uncharacterized protein</fullName>
    </submittedName>
</protein>
<sequence>MQRKLLSLMLCGYGVVALAEPPAPPSPDELQTTCRTISYEAYRNKAQSDRLLMSAAYRLLCESLTDPFLQPYTQYFVQLRQSRLTNGAACIGPDRYLNSGSRGGWDHMELERFRYFNEQTQGGWERDEVERFIQVRTNLLQLPAAELDGLILRQRLGPDTEGSLAPVPIRTPLAQPRFDLLPQPRELTPQSGH</sequence>
<dbReference type="EMBL" id="BAABJZ010000104">
    <property type="protein sequence ID" value="GAA4901401.1"/>
    <property type="molecule type" value="Genomic_DNA"/>
</dbReference>
<feature type="chain" id="PRO_5046768059" evidence="1">
    <location>
        <begin position="20"/>
        <end position="193"/>
    </location>
</feature>
<feature type="signal peptide" evidence="1">
    <location>
        <begin position="1"/>
        <end position="19"/>
    </location>
</feature>
<keyword evidence="3" id="KW-1185">Reference proteome</keyword>
<dbReference type="Proteomes" id="UP001499988">
    <property type="component" value="Unassembled WGS sequence"/>
</dbReference>
<keyword evidence="1" id="KW-0732">Signal</keyword>
<comment type="caution">
    <text evidence="2">The sequence shown here is derived from an EMBL/GenBank/DDBJ whole genome shotgun (WGS) entry which is preliminary data.</text>
</comment>
<dbReference type="RefSeq" id="WP_345337207.1">
    <property type="nucleotide sequence ID" value="NZ_BAABJZ010000104.1"/>
</dbReference>
<gene>
    <name evidence="2" type="ORF">GCM10023333_39310</name>
</gene>
<name>A0ABP9FFI8_9GAMM</name>
<evidence type="ECO:0000313" key="2">
    <source>
        <dbReference type="EMBL" id="GAA4901401.1"/>
    </source>
</evidence>
<organism evidence="2 3">
    <name type="scientific">Ferrimonas pelagia</name>
    <dbReference type="NCBI Taxonomy" id="1177826"/>
    <lineage>
        <taxon>Bacteria</taxon>
        <taxon>Pseudomonadati</taxon>
        <taxon>Pseudomonadota</taxon>
        <taxon>Gammaproteobacteria</taxon>
        <taxon>Alteromonadales</taxon>
        <taxon>Ferrimonadaceae</taxon>
        <taxon>Ferrimonas</taxon>
    </lineage>
</organism>
<evidence type="ECO:0000313" key="3">
    <source>
        <dbReference type="Proteomes" id="UP001499988"/>
    </source>
</evidence>
<reference evidence="3" key="1">
    <citation type="journal article" date="2019" name="Int. J. Syst. Evol. Microbiol.">
        <title>The Global Catalogue of Microorganisms (GCM) 10K type strain sequencing project: providing services to taxonomists for standard genome sequencing and annotation.</title>
        <authorList>
            <consortium name="The Broad Institute Genomics Platform"/>
            <consortium name="The Broad Institute Genome Sequencing Center for Infectious Disease"/>
            <person name="Wu L."/>
            <person name="Ma J."/>
        </authorList>
    </citation>
    <scope>NUCLEOTIDE SEQUENCE [LARGE SCALE GENOMIC DNA]</scope>
    <source>
        <strain evidence="3">JCM 18401</strain>
    </source>
</reference>
<evidence type="ECO:0000256" key="1">
    <source>
        <dbReference type="SAM" id="SignalP"/>
    </source>
</evidence>